<dbReference type="Pfam" id="PF01435">
    <property type="entry name" value="Peptidase_M48"/>
    <property type="match status" value="1"/>
</dbReference>
<keyword evidence="8 12" id="KW-0862">Zinc</keyword>
<evidence type="ECO:0000256" key="10">
    <source>
        <dbReference type="ARBA" id="ARBA00023049"/>
    </source>
</evidence>
<keyword evidence="6 12" id="KW-0479">Metal-binding</keyword>
<evidence type="ECO:0000256" key="3">
    <source>
        <dbReference type="ARBA" id="ARBA00022475"/>
    </source>
</evidence>
<feature type="binding site" evidence="12">
    <location>
        <position position="128"/>
    </location>
    <ligand>
        <name>Zn(2+)</name>
        <dbReference type="ChEBI" id="CHEBI:29105"/>
        <note>catalytic</note>
    </ligand>
</feature>
<comment type="similarity">
    <text evidence="2 12">Belongs to the peptidase M48B family.</text>
</comment>
<dbReference type="EC" id="3.4.24.-" evidence="12"/>
<keyword evidence="4 12" id="KW-0645">Protease</keyword>
<evidence type="ECO:0000313" key="15">
    <source>
        <dbReference type="Proteomes" id="UP000594749"/>
    </source>
</evidence>
<dbReference type="GO" id="GO:0008270">
    <property type="term" value="F:zinc ion binding"/>
    <property type="evidence" value="ECO:0007669"/>
    <property type="project" value="UniProtKB-UniRule"/>
</dbReference>
<dbReference type="AlphaFoldDB" id="A0A7M1LGG7"/>
<feature type="transmembrane region" description="Helical" evidence="12">
    <location>
        <begin position="30"/>
        <end position="47"/>
    </location>
</feature>
<evidence type="ECO:0000256" key="11">
    <source>
        <dbReference type="ARBA" id="ARBA00023136"/>
    </source>
</evidence>
<keyword evidence="5 12" id="KW-0812">Transmembrane</keyword>
<dbReference type="GO" id="GO:0006508">
    <property type="term" value="P:proteolysis"/>
    <property type="evidence" value="ECO:0007669"/>
    <property type="project" value="UniProtKB-KW"/>
</dbReference>
<feature type="transmembrane region" description="Helical" evidence="12">
    <location>
        <begin position="173"/>
        <end position="193"/>
    </location>
</feature>
<dbReference type="PANTHER" id="PTHR43221:SF1">
    <property type="entry name" value="PROTEASE HTPX"/>
    <property type="match status" value="1"/>
</dbReference>
<feature type="binding site" evidence="12">
    <location>
        <position position="132"/>
    </location>
    <ligand>
        <name>Zn(2+)</name>
        <dbReference type="ChEBI" id="CHEBI:29105"/>
        <note>catalytic</note>
    </ligand>
</feature>
<gene>
    <name evidence="12 14" type="primary">htpX</name>
    <name evidence="14" type="ORF">IMC76_02435</name>
</gene>
<feature type="active site" evidence="12">
    <location>
        <position position="129"/>
    </location>
</feature>
<dbReference type="PANTHER" id="PTHR43221">
    <property type="entry name" value="PROTEASE HTPX"/>
    <property type="match status" value="1"/>
</dbReference>
<dbReference type="EMBL" id="CP063078">
    <property type="protein sequence ID" value="QOQ87689.1"/>
    <property type="molecule type" value="Genomic_DNA"/>
</dbReference>
<comment type="cofactor">
    <cofactor evidence="12">
        <name>Zn(2+)</name>
        <dbReference type="ChEBI" id="CHEBI:29105"/>
    </cofactor>
    <text evidence="12">Binds 1 zinc ion per subunit.</text>
</comment>
<comment type="subcellular location">
    <subcellularLocation>
        <location evidence="1 12">Cell membrane</location>
        <topology evidence="1 12">Multi-pass membrane protein</topology>
    </subcellularLocation>
</comment>
<keyword evidence="11 12" id="KW-0472">Membrane</keyword>
<evidence type="ECO:0000256" key="2">
    <source>
        <dbReference type="ARBA" id="ARBA00009779"/>
    </source>
</evidence>
<evidence type="ECO:0000259" key="13">
    <source>
        <dbReference type="Pfam" id="PF01435"/>
    </source>
</evidence>
<sequence>MEIFKTTALMVGLMLLFVFVGGVLGGKTGMIIAFLLACGINFFSYFFSDKIVLKHYGAKPVGSDTRIYQVVEKLANKAGLPMPKVCIINENVPNAFATGRNPNNAVVAATTGLLDILNDEEIEGVLAHELSHVKHYDILTGSIASAFAGAISILGNFAQFGAVSNNNQNRNPILIIALAIIMPIVATIIQMSISRSREYGADKGAAMITKNPLALASALTKLENYARSGRVLSGAQPETSHMFIVNPFSGVKSNLANLFRTHPKTEDRIAALKQIDIELR</sequence>
<organism evidence="14 15">
    <name type="scientific">Campylobacter corcagiensis</name>
    <dbReference type="NCBI Taxonomy" id="1448857"/>
    <lineage>
        <taxon>Bacteria</taxon>
        <taxon>Pseudomonadati</taxon>
        <taxon>Campylobacterota</taxon>
        <taxon>Epsilonproteobacteria</taxon>
        <taxon>Campylobacterales</taxon>
        <taxon>Campylobacteraceae</taxon>
        <taxon>Campylobacter</taxon>
    </lineage>
</organism>
<keyword evidence="10 12" id="KW-0482">Metalloprotease</keyword>
<evidence type="ECO:0000256" key="6">
    <source>
        <dbReference type="ARBA" id="ARBA00022723"/>
    </source>
</evidence>
<evidence type="ECO:0000256" key="1">
    <source>
        <dbReference type="ARBA" id="ARBA00004651"/>
    </source>
</evidence>
<dbReference type="InterPro" id="IPR050083">
    <property type="entry name" value="HtpX_protease"/>
</dbReference>
<dbReference type="RefSeq" id="WP_025802628.1">
    <property type="nucleotide sequence ID" value="NZ_CP053842.1"/>
</dbReference>
<evidence type="ECO:0000256" key="12">
    <source>
        <dbReference type="HAMAP-Rule" id="MF_00188"/>
    </source>
</evidence>
<dbReference type="HAMAP" id="MF_00188">
    <property type="entry name" value="Pept_M48_protease_HtpX"/>
    <property type="match status" value="1"/>
</dbReference>
<reference evidence="14 15" key="1">
    <citation type="submission" date="2020-10" db="EMBL/GenBank/DDBJ databases">
        <title>Campylobacter and Helicobacter PacBio genomes.</title>
        <authorList>
            <person name="Lane C."/>
        </authorList>
    </citation>
    <scope>NUCLEOTIDE SEQUENCE [LARGE SCALE GENOMIC DNA]</scope>
    <source>
        <strain evidence="14 15">2016D-0077</strain>
    </source>
</reference>
<dbReference type="Proteomes" id="UP000594749">
    <property type="component" value="Chromosome"/>
</dbReference>
<evidence type="ECO:0000256" key="5">
    <source>
        <dbReference type="ARBA" id="ARBA00022692"/>
    </source>
</evidence>
<feature type="transmembrane region" description="Helical" evidence="12">
    <location>
        <begin position="138"/>
        <end position="161"/>
    </location>
</feature>
<keyword evidence="3 12" id="KW-1003">Cell membrane</keyword>
<dbReference type="Gene3D" id="3.30.2010.10">
    <property type="entry name" value="Metalloproteases ('zincins'), catalytic domain"/>
    <property type="match status" value="1"/>
</dbReference>
<feature type="domain" description="Peptidase M48" evidence="13">
    <location>
        <begin position="64"/>
        <end position="275"/>
    </location>
</feature>
<proteinExistence type="inferred from homology"/>
<evidence type="ECO:0000256" key="7">
    <source>
        <dbReference type="ARBA" id="ARBA00022801"/>
    </source>
</evidence>
<dbReference type="GO" id="GO:0005886">
    <property type="term" value="C:plasma membrane"/>
    <property type="evidence" value="ECO:0007669"/>
    <property type="project" value="UniProtKB-SubCell"/>
</dbReference>
<accession>A0A7M1LGG7</accession>
<dbReference type="GO" id="GO:0004222">
    <property type="term" value="F:metalloendopeptidase activity"/>
    <property type="evidence" value="ECO:0007669"/>
    <property type="project" value="UniProtKB-UniRule"/>
</dbReference>
<dbReference type="OrthoDB" id="15218at2"/>
<evidence type="ECO:0000256" key="9">
    <source>
        <dbReference type="ARBA" id="ARBA00022989"/>
    </source>
</evidence>
<name>A0A7M1LGG7_9BACT</name>
<evidence type="ECO:0000313" key="14">
    <source>
        <dbReference type="EMBL" id="QOQ87689.1"/>
    </source>
</evidence>
<dbReference type="InterPro" id="IPR001915">
    <property type="entry name" value="Peptidase_M48"/>
</dbReference>
<keyword evidence="15" id="KW-1185">Reference proteome</keyword>
<feature type="transmembrane region" description="Helical" evidence="12">
    <location>
        <begin position="7"/>
        <end position="24"/>
    </location>
</feature>
<dbReference type="NCBIfam" id="NF002826">
    <property type="entry name" value="PRK03001.1"/>
    <property type="match status" value="1"/>
</dbReference>
<evidence type="ECO:0000256" key="4">
    <source>
        <dbReference type="ARBA" id="ARBA00022670"/>
    </source>
</evidence>
<dbReference type="InterPro" id="IPR022919">
    <property type="entry name" value="Pept_M48_protease_HtpX"/>
</dbReference>
<feature type="binding site" evidence="12">
    <location>
        <position position="198"/>
    </location>
    <ligand>
        <name>Zn(2+)</name>
        <dbReference type="ChEBI" id="CHEBI:29105"/>
        <note>catalytic</note>
    </ligand>
</feature>
<keyword evidence="7 12" id="KW-0378">Hydrolase</keyword>
<evidence type="ECO:0000256" key="8">
    <source>
        <dbReference type="ARBA" id="ARBA00022833"/>
    </source>
</evidence>
<keyword evidence="9 12" id="KW-1133">Transmembrane helix</keyword>
<protein>
    <recommendedName>
        <fullName evidence="12">Protease HtpX homolog</fullName>
        <ecNumber evidence="12">3.4.24.-</ecNumber>
    </recommendedName>
</protein>
<dbReference type="CDD" id="cd07336">
    <property type="entry name" value="M48B_HtpX_like"/>
    <property type="match status" value="1"/>
</dbReference>